<protein>
    <submittedName>
        <fullName evidence="1">Uncharacterized protein</fullName>
    </submittedName>
</protein>
<proteinExistence type="predicted"/>
<dbReference type="AlphaFoldDB" id="A0A9Q9SUJ3"/>
<name>A0A9Q9SUJ3_MOOP1</name>
<dbReference type="EMBL" id="CP017708">
    <property type="protein sequence ID" value="WAN69913.1"/>
    <property type="molecule type" value="Genomic_DNA"/>
</dbReference>
<reference evidence="1" key="1">
    <citation type="journal article" date="2017" name="Proc. Natl. Acad. Sci. U.S.A.">
        <title>Comparative genomics uncovers the prolific and distinctive metabolic potential of the cyanobacterial genus Moorea.</title>
        <authorList>
            <person name="Leao T."/>
            <person name="Castelao G."/>
            <person name="Korobeynikov A."/>
            <person name="Monroe E.A."/>
            <person name="Podell S."/>
            <person name="Glukhov E."/>
            <person name="Allen E.E."/>
            <person name="Gerwick W.H."/>
            <person name="Gerwick L."/>
        </authorList>
    </citation>
    <scope>NUCLEOTIDE SEQUENCE</scope>
    <source>
        <strain evidence="1">JHB</strain>
    </source>
</reference>
<sequence length="50" mass="5318">MGQGRTLASCLLPLASCLLPLASCLLPLASCLLPHLLFSPHLPHSRFPIP</sequence>
<dbReference type="Proteomes" id="UP000176944">
    <property type="component" value="Chromosome"/>
</dbReference>
<accession>A0A9Q9SUJ3</accession>
<organism evidence="1">
    <name type="scientific">Moorena producens (strain JHB)</name>
    <dbReference type="NCBI Taxonomy" id="1454205"/>
    <lineage>
        <taxon>Bacteria</taxon>
        <taxon>Bacillati</taxon>
        <taxon>Cyanobacteriota</taxon>
        <taxon>Cyanophyceae</taxon>
        <taxon>Coleofasciculales</taxon>
        <taxon>Coleofasciculaceae</taxon>
        <taxon>Moorena</taxon>
    </lineage>
</organism>
<evidence type="ECO:0000313" key="1">
    <source>
        <dbReference type="EMBL" id="WAN69913.1"/>
    </source>
</evidence>
<reference evidence="1" key="2">
    <citation type="submission" date="2022-10" db="EMBL/GenBank/DDBJ databases">
        <authorList>
            <person name="Ngo T.-E."/>
        </authorList>
    </citation>
    <scope>NUCLEOTIDE SEQUENCE</scope>
    <source>
        <strain evidence="1">JHB</strain>
    </source>
</reference>
<gene>
    <name evidence="1" type="ORF">BJP36_38130</name>
</gene>